<sequence length="490" mass="52731">MYTLGIDLGSSSVKVSLLNLTDGSCKASAFYPKEEMAMIAVQKGWAEQEPTVWWANLKNALNDVLKTAGINAKEIKAIGIAYQMHGLVALDKNGEVIRPSIIWCDSRAVGIGEKAFKELGAEYCLTNLLNSPGNFTASKLKWVKENEPEKFAKIYKIMLPGDYIAYRLTGKMQTTISGLTEGIMWDFQKEAPASELFKYYGIDESLLPELVDTFSEHAYVSEAVAAELGIPAGIPVSYRAGDQPNNAFSLNVLEPGEVAATAGTSGVVYGVSCSLSPDPKSRVNSFAHVNHTAAAKRIGVLLCINGTGILNSWLRKTMGAGISYEAMNELASKVGVGSEGVLVYPFGNGAERVLENANPGAEIKGLSLTTHGQGNIFRAAQEGIAFSFRYGVDIMSAMGIEAKVVRAGKANMFLSPIFRQTMANVLNARIELYDTDGALGAARGAAVGAGLYKNAAEAFSTLKCLDVIEPDNNKEQVDDIYNVWKNNLKF</sequence>
<feature type="domain" description="Carbohydrate kinase FGGY C-terminal" evidence="5">
    <location>
        <begin position="259"/>
        <end position="448"/>
    </location>
</feature>
<dbReference type="InterPro" id="IPR018484">
    <property type="entry name" value="FGGY_N"/>
</dbReference>
<feature type="domain" description="Carbohydrate kinase FGGY N-terminal" evidence="4">
    <location>
        <begin position="2"/>
        <end position="247"/>
    </location>
</feature>
<dbReference type="Pfam" id="PF02782">
    <property type="entry name" value="FGGY_C"/>
    <property type="match status" value="1"/>
</dbReference>
<organism evidence="6 7">
    <name type="scientific">Xiashengella succiniciproducens</name>
    <dbReference type="NCBI Taxonomy" id="2949635"/>
    <lineage>
        <taxon>Bacteria</taxon>
        <taxon>Pseudomonadati</taxon>
        <taxon>Bacteroidota</taxon>
        <taxon>Bacteroidia</taxon>
        <taxon>Marinilabiliales</taxon>
        <taxon>Marinilabiliaceae</taxon>
        <taxon>Xiashengella</taxon>
    </lineage>
</organism>
<evidence type="ECO:0000313" key="7">
    <source>
        <dbReference type="Proteomes" id="UP001056426"/>
    </source>
</evidence>
<dbReference type="RefSeq" id="WP_250724883.1">
    <property type="nucleotide sequence ID" value="NZ_CP098400.1"/>
</dbReference>
<dbReference type="Proteomes" id="UP001056426">
    <property type="component" value="Chromosome"/>
</dbReference>
<dbReference type="KEGG" id="alkq:M9189_04305"/>
<dbReference type="InterPro" id="IPR050406">
    <property type="entry name" value="FGGY_Carb_Kinase"/>
</dbReference>
<dbReference type="PANTHER" id="PTHR43095:SF5">
    <property type="entry name" value="XYLULOSE KINASE"/>
    <property type="match status" value="1"/>
</dbReference>
<protein>
    <submittedName>
        <fullName evidence="6">FGGY family carbohydrate kinase</fullName>
    </submittedName>
</protein>
<dbReference type="SUPFAM" id="SSF53067">
    <property type="entry name" value="Actin-like ATPase domain"/>
    <property type="match status" value="2"/>
</dbReference>
<dbReference type="CDD" id="cd07809">
    <property type="entry name" value="ASKHA_NBD_FGGY_BaXK-like"/>
    <property type="match status" value="1"/>
</dbReference>
<dbReference type="Gene3D" id="3.30.420.40">
    <property type="match status" value="2"/>
</dbReference>
<keyword evidence="2" id="KW-0808">Transferase</keyword>
<comment type="similarity">
    <text evidence="1">Belongs to the FGGY kinase family.</text>
</comment>
<reference evidence="6" key="2">
    <citation type="submission" date="2022-06" db="EMBL/GenBank/DDBJ databases">
        <title>Xiashengella guii gen. nov. sp. nov., a bacterium isolated form anaerobic digestion tank.</title>
        <authorList>
            <person name="Huang H."/>
        </authorList>
    </citation>
    <scope>NUCLEOTIDE SEQUENCE</scope>
    <source>
        <strain evidence="6">Ai-910</strain>
    </source>
</reference>
<keyword evidence="7" id="KW-1185">Reference proteome</keyword>
<evidence type="ECO:0000259" key="4">
    <source>
        <dbReference type="Pfam" id="PF00370"/>
    </source>
</evidence>
<dbReference type="Pfam" id="PF00370">
    <property type="entry name" value="FGGY_N"/>
    <property type="match status" value="1"/>
</dbReference>
<dbReference type="GO" id="GO:0005975">
    <property type="term" value="P:carbohydrate metabolic process"/>
    <property type="evidence" value="ECO:0007669"/>
    <property type="project" value="InterPro"/>
</dbReference>
<dbReference type="InterPro" id="IPR043129">
    <property type="entry name" value="ATPase_NBD"/>
</dbReference>
<accession>A0A9J6ZSN3</accession>
<dbReference type="InterPro" id="IPR000577">
    <property type="entry name" value="Carb_kinase_FGGY"/>
</dbReference>
<name>A0A9J6ZSN3_9BACT</name>
<dbReference type="GO" id="GO:0016301">
    <property type="term" value="F:kinase activity"/>
    <property type="evidence" value="ECO:0007669"/>
    <property type="project" value="UniProtKB-KW"/>
</dbReference>
<evidence type="ECO:0000256" key="1">
    <source>
        <dbReference type="ARBA" id="ARBA00009156"/>
    </source>
</evidence>
<dbReference type="PIRSF" id="PIRSF000538">
    <property type="entry name" value="GlpK"/>
    <property type="match status" value="1"/>
</dbReference>
<evidence type="ECO:0000256" key="3">
    <source>
        <dbReference type="ARBA" id="ARBA00022777"/>
    </source>
</evidence>
<dbReference type="InterPro" id="IPR018485">
    <property type="entry name" value="FGGY_C"/>
</dbReference>
<dbReference type="AlphaFoldDB" id="A0A9J6ZSN3"/>
<keyword evidence="3 6" id="KW-0418">Kinase</keyword>
<evidence type="ECO:0000259" key="5">
    <source>
        <dbReference type="Pfam" id="PF02782"/>
    </source>
</evidence>
<proteinExistence type="inferred from homology"/>
<reference evidence="6" key="1">
    <citation type="submission" date="2022-05" db="EMBL/GenBank/DDBJ databases">
        <authorList>
            <person name="Sun X."/>
        </authorList>
    </citation>
    <scope>NUCLEOTIDE SEQUENCE</scope>
    <source>
        <strain evidence="6">Ai-910</strain>
    </source>
</reference>
<dbReference type="EMBL" id="CP098400">
    <property type="protein sequence ID" value="URW80571.1"/>
    <property type="molecule type" value="Genomic_DNA"/>
</dbReference>
<evidence type="ECO:0000313" key="6">
    <source>
        <dbReference type="EMBL" id="URW80571.1"/>
    </source>
</evidence>
<gene>
    <name evidence="6" type="ORF">M9189_04305</name>
</gene>
<evidence type="ECO:0000256" key="2">
    <source>
        <dbReference type="ARBA" id="ARBA00022679"/>
    </source>
</evidence>
<dbReference type="PANTHER" id="PTHR43095">
    <property type="entry name" value="SUGAR KINASE"/>
    <property type="match status" value="1"/>
</dbReference>